<feature type="domain" description="DUF4185" evidence="1">
    <location>
        <begin position="231"/>
        <end position="333"/>
    </location>
</feature>
<comment type="caution">
    <text evidence="2">The sequence shown here is derived from an EMBL/GenBank/DDBJ whole genome shotgun (WGS) entry which is preliminary data.</text>
</comment>
<keyword evidence="3" id="KW-1185">Reference proteome</keyword>
<reference evidence="3" key="1">
    <citation type="journal article" date="2019" name="Int. J. Syst. Evol. Microbiol.">
        <title>The Global Catalogue of Microorganisms (GCM) 10K type strain sequencing project: providing services to taxonomists for standard genome sequencing and annotation.</title>
        <authorList>
            <consortium name="The Broad Institute Genomics Platform"/>
            <consortium name="The Broad Institute Genome Sequencing Center for Infectious Disease"/>
            <person name="Wu L."/>
            <person name="Ma J."/>
        </authorList>
    </citation>
    <scope>NUCLEOTIDE SEQUENCE [LARGE SCALE GENOMIC DNA]</scope>
    <source>
        <strain evidence="3">KCTC 52232</strain>
    </source>
</reference>
<gene>
    <name evidence="2" type="ORF">ACFSYC_09800</name>
</gene>
<sequence length="394" mass="43889">MKRELIAGLICCLCNFKIQAQSTKQAFSDLKTLNYTVESAPDWTNALIRQSGWFGGDGIFTIPMDGIEHRAARGKVLFIFSDSMIGGINDGKLKPGSTMIHNAVAILDGKERGAAKLKFYWRKGKGDKAESVFIPKTAKTENGDYLWLGDGFVNKELNNDLFIFAYRITNVSNAAFGFKEVGNVLIKIPAGDKSPYHAQKQEDTPFYIPDKGEGGGSFGAGIYVNTKSAGAPAPDGFVYVYGVIGKWKQVLVARVLPQYFEKYDRWTYWDGKAWVGDVRKAEKIADWVSNELSVSPLPDGRYAMIFQVGAMTKDIGLRIGTTPYGPFGPAIKIWDCTSDLTNKHYFVYNAKAHPSLSKPGELIISYNINSTDFFKDLPSDPNMYRPRFIRLKLQ</sequence>
<accession>A0ABW5XS08</accession>
<evidence type="ECO:0000313" key="2">
    <source>
        <dbReference type="EMBL" id="MFD2864977.1"/>
    </source>
</evidence>
<evidence type="ECO:0000259" key="1">
    <source>
        <dbReference type="Pfam" id="PF13810"/>
    </source>
</evidence>
<dbReference type="InterPro" id="IPR025442">
    <property type="entry name" value="DUF4185"/>
</dbReference>
<dbReference type="Proteomes" id="UP001597601">
    <property type="component" value="Unassembled WGS sequence"/>
</dbReference>
<dbReference type="RefSeq" id="WP_377126447.1">
    <property type="nucleotide sequence ID" value="NZ_JBHUON010000009.1"/>
</dbReference>
<evidence type="ECO:0000313" key="3">
    <source>
        <dbReference type="Proteomes" id="UP001597601"/>
    </source>
</evidence>
<protein>
    <submittedName>
        <fullName evidence="2">DUF4185 domain-containing protein</fullName>
    </submittedName>
</protein>
<name>A0ABW5XS08_9SPHI</name>
<dbReference type="EMBL" id="JBHUON010000009">
    <property type="protein sequence ID" value="MFD2864977.1"/>
    <property type="molecule type" value="Genomic_DNA"/>
</dbReference>
<organism evidence="2 3">
    <name type="scientific">Mucilaginibacter antarcticus</name>
    <dbReference type="NCBI Taxonomy" id="1855725"/>
    <lineage>
        <taxon>Bacteria</taxon>
        <taxon>Pseudomonadati</taxon>
        <taxon>Bacteroidota</taxon>
        <taxon>Sphingobacteriia</taxon>
        <taxon>Sphingobacteriales</taxon>
        <taxon>Sphingobacteriaceae</taxon>
        <taxon>Mucilaginibacter</taxon>
    </lineage>
</organism>
<dbReference type="Pfam" id="PF13810">
    <property type="entry name" value="DUF4185"/>
    <property type="match status" value="1"/>
</dbReference>
<proteinExistence type="predicted"/>